<proteinExistence type="predicted"/>
<sequence>MTNPNREVIEGEIKKLVDVPVELAMVPLDRLLVIRNGLRAGDHHSRYAADFAPHDGPKDGHRHR</sequence>
<name>A0A4Q9VPV9_9HYPH</name>
<evidence type="ECO:0000313" key="1">
    <source>
        <dbReference type="EMBL" id="TBW37669.1"/>
    </source>
</evidence>
<dbReference type="AlphaFoldDB" id="A0A4Q9VPV9"/>
<reference evidence="1 2" key="1">
    <citation type="submission" date="2019-02" db="EMBL/GenBank/DDBJ databases">
        <title>Siculibacillus lacustris gen. nov., sp. nov., a new rosette-forming bacterium isolated from a freshwater crater lake (Lake St. Ana, Romania).</title>
        <authorList>
            <person name="Felfoldi T."/>
            <person name="Marton Z."/>
            <person name="Szabo A."/>
            <person name="Mentes A."/>
            <person name="Boka K."/>
            <person name="Marialigeti K."/>
            <person name="Mathe I."/>
            <person name="Koncz M."/>
            <person name="Schumann P."/>
            <person name="Toth E."/>
        </authorList>
    </citation>
    <scope>NUCLEOTIDE SEQUENCE [LARGE SCALE GENOMIC DNA]</scope>
    <source>
        <strain evidence="1 2">SA-279</strain>
    </source>
</reference>
<organism evidence="1 2">
    <name type="scientific">Siculibacillus lacustris</name>
    <dbReference type="NCBI Taxonomy" id="1549641"/>
    <lineage>
        <taxon>Bacteria</taxon>
        <taxon>Pseudomonadati</taxon>
        <taxon>Pseudomonadota</taxon>
        <taxon>Alphaproteobacteria</taxon>
        <taxon>Hyphomicrobiales</taxon>
        <taxon>Ancalomicrobiaceae</taxon>
        <taxon>Siculibacillus</taxon>
    </lineage>
</organism>
<dbReference type="Proteomes" id="UP000292781">
    <property type="component" value="Unassembled WGS sequence"/>
</dbReference>
<accession>A0A4Q9VPV9</accession>
<comment type="caution">
    <text evidence="1">The sequence shown here is derived from an EMBL/GenBank/DDBJ whole genome shotgun (WGS) entry which is preliminary data.</text>
</comment>
<dbReference type="EMBL" id="SJFN01000014">
    <property type="protein sequence ID" value="TBW37669.1"/>
    <property type="molecule type" value="Genomic_DNA"/>
</dbReference>
<gene>
    <name evidence="1" type="ORF">EYW49_11225</name>
</gene>
<evidence type="ECO:0000313" key="2">
    <source>
        <dbReference type="Proteomes" id="UP000292781"/>
    </source>
</evidence>
<dbReference type="RefSeq" id="WP_131309629.1">
    <property type="nucleotide sequence ID" value="NZ_SJFN01000014.1"/>
</dbReference>
<protein>
    <submittedName>
        <fullName evidence="1">Uncharacterized protein</fullName>
    </submittedName>
</protein>
<keyword evidence="2" id="KW-1185">Reference proteome</keyword>